<feature type="repeat" description="WD" evidence="3">
    <location>
        <begin position="85"/>
        <end position="126"/>
    </location>
</feature>
<dbReference type="PANTHER" id="PTHR19857">
    <property type="entry name" value="MITOCHONDRIAL DIVISION PROTEIN 1-RELATED"/>
    <property type="match status" value="1"/>
</dbReference>
<dbReference type="Pfam" id="PF00400">
    <property type="entry name" value="WD40"/>
    <property type="match status" value="3"/>
</dbReference>
<dbReference type="SMART" id="SM00320">
    <property type="entry name" value="WD40"/>
    <property type="match status" value="7"/>
</dbReference>
<evidence type="ECO:0000256" key="1">
    <source>
        <dbReference type="ARBA" id="ARBA00022574"/>
    </source>
</evidence>
<dbReference type="PROSITE" id="PS00678">
    <property type="entry name" value="WD_REPEATS_1"/>
    <property type="match status" value="2"/>
</dbReference>
<keyword evidence="2" id="KW-0677">Repeat</keyword>
<feature type="coiled-coil region" evidence="4">
    <location>
        <begin position="40"/>
        <end position="67"/>
    </location>
</feature>
<dbReference type="Proteomes" id="UP000504634">
    <property type="component" value="Unplaced"/>
</dbReference>
<reference evidence="6" key="1">
    <citation type="submission" date="2025-08" db="UniProtKB">
        <authorList>
            <consortium name="RefSeq"/>
        </authorList>
    </citation>
    <scope>IDENTIFICATION</scope>
    <source>
        <strain evidence="6">11010-0011.00</strain>
        <tissue evidence="6">Whole body</tissue>
    </source>
</reference>
<feature type="repeat" description="WD" evidence="3">
    <location>
        <begin position="127"/>
        <end position="168"/>
    </location>
</feature>
<keyword evidence="1 3" id="KW-0853">WD repeat</keyword>
<evidence type="ECO:0000256" key="4">
    <source>
        <dbReference type="SAM" id="Coils"/>
    </source>
</evidence>
<proteinExistence type="predicted"/>
<dbReference type="InterPro" id="IPR001680">
    <property type="entry name" value="WD40_rpt"/>
</dbReference>
<keyword evidence="5" id="KW-1185">Reference proteome</keyword>
<dbReference type="RefSeq" id="XP_030375402.1">
    <property type="nucleotide sequence ID" value="XM_030519542.1"/>
</dbReference>
<dbReference type="FunFam" id="2.130.10.10:FF:001312">
    <property type="entry name" value="AGAP011387-PA"/>
    <property type="match status" value="1"/>
</dbReference>
<dbReference type="PANTHER" id="PTHR19857:SF8">
    <property type="entry name" value="ANGIO-ASSOCIATED MIGRATORY CELL PROTEIN"/>
    <property type="match status" value="1"/>
</dbReference>
<dbReference type="InterPro" id="IPR019775">
    <property type="entry name" value="WD40_repeat_CS"/>
</dbReference>
<dbReference type="InterPro" id="IPR051179">
    <property type="entry name" value="WD_repeat_multifunction"/>
</dbReference>
<gene>
    <name evidence="6" type="primary">LOC115624721</name>
</gene>
<protein>
    <submittedName>
        <fullName evidence="6">Angio-associated migratory cell protein</fullName>
    </submittedName>
</protein>
<dbReference type="InterPro" id="IPR015943">
    <property type="entry name" value="WD40/YVTN_repeat-like_dom_sf"/>
</dbReference>
<dbReference type="SUPFAM" id="SSF50978">
    <property type="entry name" value="WD40 repeat-like"/>
    <property type="match status" value="1"/>
</dbReference>
<dbReference type="Gene3D" id="2.130.10.10">
    <property type="entry name" value="YVTN repeat-like/Quinoprotein amine dehydrogenase"/>
    <property type="match status" value="1"/>
</dbReference>
<evidence type="ECO:0000256" key="3">
    <source>
        <dbReference type="PROSITE-ProRule" id="PRU00221"/>
    </source>
</evidence>
<feature type="repeat" description="WD" evidence="3">
    <location>
        <begin position="390"/>
        <end position="428"/>
    </location>
</feature>
<evidence type="ECO:0000256" key="2">
    <source>
        <dbReference type="ARBA" id="ARBA00022737"/>
    </source>
</evidence>
<name>A0A6J2TK61_DROLE</name>
<organism evidence="5 6">
    <name type="scientific">Drosophila lebanonensis</name>
    <name type="common">Fruit fly</name>
    <name type="synonym">Scaptodrosophila lebanonensis</name>
    <dbReference type="NCBI Taxonomy" id="7225"/>
    <lineage>
        <taxon>Eukaryota</taxon>
        <taxon>Metazoa</taxon>
        <taxon>Ecdysozoa</taxon>
        <taxon>Arthropoda</taxon>
        <taxon>Hexapoda</taxon>
        <taxon>Insecta</taxon>
        <taxon>Pterygota</taxon>
        <taxon>Neoptera</taxon>
        <taxon>Endopterygota</taxon>
        <taxon>Diptera</taxon>
        <taxon>Brachycera</taxon>
        <taxon>Muscomorpha</taxon>
        <taxon>Ephydroidea</taxon>
        <taxon>Drosophilidae</taxon>
        <taxon>Scaptodrosophila</taxon>
    </lineage>
</organism>
<dbReference type="PROSITE" id="PS50082">
    <property type="entry name" value="WD_REPEATS_2"/>
    <property type="match status" value="4"/>
</dbReference>
<dbReference type="AlphaFoldDB" id="A0A6J2TK61"/>
<evidence type="ECO:0000313" key="5">
    <source>
        <dbReference type="Proteomes" id="UP000504634"/>
    </source>
</evidence>
<dbReference type="InterPro" id="IPR036322">
    <property type="entry name" value="WD40_repeat_dom_sf"/>
</dbReference>
<dbReference type="OrthoDB" id="10261640at2759"/>
<feature type="repeat" description="WD" evidence="3">
    <location>
        <begin position="215"/>
        <end position="256"/>
    </location>
</feature>
<sequence length="428" mass="48419">MLDNTPPHRQSFNYDSDEELIEEIALVEHDEPPLDDDDELEMEEVTMAELENRLMHAENRESDDEAEIEDQQRIANIKDEALFTFRKHKQPVFACGFHPQRDWAVTGSQDDLAYVWNISTGEVLYEINEHRDTITEAHFSHDGSYLVTGDLAGELRVYKVSEQREDRPILSKVWEYSMSDMTWLFWHRAAHVLIGGSDNGDVYVWRIPGGDCKILPGQDERCEAGDLSNDGKKLLTAYINGVIKLWDLKTCQVLMEVNKQHTLAFGDITHAIVACDRDSPFYLCAEGGGKMLFCTNNGPVNSVQCEHGIECVAFAPPTAELKLVACGSLEGNITIWDYSKYAVRTVCENPLPNDGVLRLKWLNDYTLLAATSQGNLVAYDARTGVLKFTLTGHYYDIYEFVYKPEENLLLSVSEDTTAKIFKVPSLGE</sequence>
<dbReference type="GeneID" id="115624721"/>
<dbReference type="PROSITE" id="PS50294">
    <property type="entry name" value="WD_REPEATS_REGION"/>
    <property type="match status" value="2"/>
</dbReference>
<accession>A0A6J2TK61</accession>
<keyword evidence="4" id="KW-0175">Coiled coil</keyword>
<evidence type="ECO:0000313" key="6">
    <source>
        <dbReference type="RefSeq" id="XP_030375402.1"/>
    </source>
</evidence>